<comment type="subcellular location">
    <subcellularLocation>
        <location evidence="1">Membrane</location>
        <topology evidence="1">Multi-pass membrane protein</topology>
    </subcellularLocation>
</comment>
<feature type="transmembrane region" description="Helical" evidence="5">
    <location>
        <begin position="88"/>
        <end position="111"/>
    </location>
</feature>
<feature type="transmembrane region" description="Helical" evidence="5">
    <location>
        <begin position="20"/>
        <end position="36"/>
    </location>
</feature>
<proteinExistence type="predicted"/>
<dbReference type="GO" id="GO:0022857">
    <property type="term" value="F:transmembrane transporter activity"/>
    <property type="evidence" value="ECO:0007669"/>
    <property type="project" value="InterPro"/>
</dbReference>
<keyword evidence="3 5" id="KW-1133">Transmembrane helix</keyword>
<dbReference type="PANTHER" id="PTHR10283">
    <property type="entry name" value="SOLUTE CARRIER FAMILY 13 MEMBER"/>
    <property type="match status" value="1"/>
</dbReference>
<evidence type="ECO:0000256" key="2">
    <source>
        <dbReference type="ARBA" id="ARBA00022692"/>
    </source>
</evidence>
<evidence type="ECO:0000313" key="6">
    <source>
        <dbReference type="EMBL" id="ROT88645.1"/>
    </source>
</evidence>
<feature type="transmembrane region" description="Helical" evidence="5">
    <location>
        <begin position="179"/>
        <end position="202"/>
    </location>
</feature>
<comment type="caution">
    <text evidence="6">The sequence shown here is derived from an EMBL/GenBank/DDBJ whole genome shotgun (WGS) entry which is preliminary data.</text>
</comment>
<sequence>MAQEALTKFFSKEGFLNKRGLGIVIAVAILVVASFVPESPDLSHQGIMAIASLLFAVSLWVCGSFSVGVTGILALVIAVVMGATDYKAVFSGFGVSVVFYVIAIFALPALLLKTQWGVRLVAKLFKLTGESSEKLILAFMIGTCLISTIMSDVPAAVLFMGISYVVLKAAGAQPGKSRLGKCMMIAIPIAAVIGGVVTPAGSSFNMVAMGVLTGATGQTISFLNWIIVGLPIAILCIPLCWFSIVKILKPEQLDSSAYDSLRQAAEDAGKPTGFEVRALVMILALPVLWILGTWIPLLNVTTVAIIGLAIMMFPGLNLLTWDEFSKQVPWTIILMMGSVLSLGNIFSASGADKFVTNLFMSSGVADLNFTVFLLITVAFIYLLHTIAPVGAAIISLFLPILIGICTTLGVSPAIPTMLLAFIVAGNFLLPVNPTLIVTYGEGYYTFGDMFKAGVIPAIIFCVCMVLWVPFICGVLGL</sequence>
<reference evidence="7" key="1">
    <citation type="submission" date="2018-05" db="EMBL/GenBank/DDBJ databases">
        <title>Genome Sequencing of selected type strains of the family Eggerthellaceae.</title>
        <authorList>
            <person name="Danylec N."/>
            <person name="Stoll D.A."/>
            <person name="Doetsch A."/>
            <person name="Huch M."/>
        </authorList>
    </citation>
    <scope>NUCLEOTIDE SEQUENCE [LARGE SCALE GENOMIC DNA]</scope>
    <source>
        <strain evidence="7">DSM 27213</strain>
    </source>
</reference>
<dbReference type="Proteomes" id="UP000285258">
    <property type="component" value="Unassembled WGS sequence"/>
</dbReference>
<feature type="transmembrane region" description="Helical" evidence="5">
    <location>
        <begin position="389"/>
        <end position="411"/>
    </location>
</feature>
<feature type="transmembrane region" description="Helical" evidence="5">
    <location>
        <begin position="135"/>
        <end position="167"/>
    </location>
</feature>
<evidence type="ECO:0000313" key="7">
    <source>
        <dbReference type="Proteomes" id="UP000285258"/>
    </source>
</evidence>
<organism evidence="6 7">
    <name type="scientific">Gordonibacter urolithinfaciens</name>
    <dbReference type="NCBI Taxonomy" id="1335613"/>
    <lineage>
        <taxon>Bacteria</taxon>
        <taxon>Bacillati</taxon>
        <taxon>Actinomycetota</taxon>
        <taxon>Coriobacteriia</taxon>
        <taxon>Eggerthellales</taxon>
        <taxon>Eggerthellaceae</taxon>
        <taxon>Gordonibacter</taxon>
    </lineage>
</organism>
<evidence type="ECO:0000256" key="4">
    <source>
        <dbReference type="ARBA" id="ARBA00023136"/>
    </source>
</evidence>
<keyword evidence="4 5" id="KW-0472">Membrane</keyword>
<name>A0A423UI88_9ACTN</name>
<dbReference type="InterPro" id="IPR001898">
    <property type="entry name" value="SLC13A/DASS"/>
</dbReference>
<feature type="transmembrane region" description="Helical" evidence="5">
    <location>
        <begin position="328"/>
        <end position="346"/>
    </location>
</feature>
<gene>
    <name evidence="6" type="ORF">DMP12_11320</name>
</gene>
<accession>A0A423UI88</accession>
<dbReference type="GO" id="GO:0005886">
    <property type="term" value="C:plasma membrane"/>
    <property type="evidence" value="ECO:0007669"/>
    <property type="project" value="TreeGrafter"/>
</dbReference>
<evidence type="ECO:0000256" key="5">
    <source>
        <dbReference type="SAM" id="Phobius"/>
    </source>
</evidence>
<feature type="transmembrane region" description="Helical" evidence="5">
    <location>
        <begin position="358"/>
        <end position="382"/>
    </location>
</feature>
<feature type="transmembrane region" description="Helical" evidence="5">
    <location>
        <begin position="278"/>
        <end position="297"/>
    </location>
</feature>
<dbReference type="RefSeq" id="WP_096226507.1">
    <property type="nucleotide sequence ID" value="NZ_CP168029.1"/>
</dbReference>
<evidence type="ECO:0000256" key="3">
    <source>
        <dbReference type="ARBA" id="ARBA00022989"/>
    </source>
</evidence>
<feature type="transmembrane region" description="Helical" evidence="5">
    <location>
        <begin position="48"/>
        <end position="81"/>
    </location>
</feature>
<dbReference type="AlphaFoldDB" id="A0A423UI88"/>
<feature type="transmembrane region" description="Helical" evidence="5">
    <location>
        <begin position="452"/>
        <end position="476"/>
    </location>
</feature>
<dbReference type="EMBL" id="QIBW01000015">
    <property type="protein sequence ID" value="ROT88645.1"/>
    <property type="molecule type" value="Genomic_DNA"/>
</dbReference>
<keyword evidence="2 5" id="KW-0812">Transmembrane</keyword>
<protein>
    <submittedName>
        <fullName evidence="6">Carboxylate transporter</fullName>
    </submittedName>
</protein>
<dbReference type="Pfam" id="PF00939">
    <property type="entry name" value="Na_sulph_symp"/>
    <property type="match status" value="1"/>
</dbReference>
<feature type="transmembrane region" description="Helical" evidence="5">
    <location>
        <begin position="222"/>
        <end position="245"/>
    </location>
</feature>
<feature type="transmembrane region" description="Helical" evidence="5">
    <location>
        <begin position="417"/>
        <end position="440"/>
    </location>
</feature>
<evidence type="ECO:0000256" key="1">
    <source>
        <dbReference type="ARBA" id="ARBA00004141"/>
    </source>
</evidence>